<dbReference type="CDD" id="cd01949">
    <property type="entry name" value="GGDEF"/>
    <property type="match status" value="1"/>
</dbReference>
<accession>A0A839INJ2</accession>
<evidence type="ECO:0000256" key="6">
    <source>
        <dbReference type="ARBA" id="ARBA00022989"/>
    </source>
</evidence>
<dbReference type="PROSITE" id="PS50887">
    <property type="entry name" value="GGDEF"/>
    <property type="match status" value="1"/>
</dbReference>
<dbReference type="CDD" id="cd18773">
    <property type="entry name" value="PDC1_HK_sensor"/>
    <property type="match status" value="1"/>
</dbReference>
<dbReference type="Gene3D" id="3.30.70.270">
    <property type="match status" value="1"/>
</dbReference>
<dbReference type="Proteomes" id="UP000565262">
    <property type="component" value="Unassembled WGS sequence"/>
</dbReference>
<dbReference type="InterPro" id="IPR029151">
    <property type="entry name" value="Sensor-like_sf"/>
</dbReference>
<evidence type="ECO:0000256" key="7">
    <source>
        <dbReference type="ARBA" id="ARBA00023136"/>
    </source>
</evidence>
<keyword evidence="6" id="KW-1133">Transmembrane helix</keyword>
<evidence type="ECO:0000256" key="3">
    <source>
        <dbReference type="ARBA" id="ARBA00012528"/>
    </source>
</evidence>
<dbReference type="InterPro" id="IPR029787">
    <property type="entry name" value="Nucleotide_cyclase"/>
</dbReference>
<dbReference type="NCBIfam" id="TIGR00254">
    <property type="entry name" value="GGDEF"/>
    <property type="match status" value="1"/>
</dbReference>
<evidence type="ECO:0000256" key="5">
    <source>
        <dbReference type="ARBA" id="ARBA00022692"/>
    </source>
</evidence>
<sequence>MSVSSLLQLNLRRLILILALFGVAVTLLNTFIASYQVQKQLLLDNTLEANRVYSSKLSANIERFLQNAQHQLQFSAYKAKDHFNNLNWLKDEAYRVVRQDLSFDSVIIVDRNNQIVAAYSDISSGHIAGVINRDSSSSHRTAPDVSAPVLSPQGHFFIRISYPIISDQGNYLGFIGGDVYLNQNNNLQHLLGDHDYKDGSYLYVVDQKKRLLHHHDPERIGEEVTNNPAIEAVIAGQNGSLLLTNSKGVSMLAGFAPVPATGWGIVAQRPEKEVLNILSERMEAVAQYTIPCAIATFFMIWLLARVISRPLWQLANSAKHMDTPDAETGISRIPCWYFEAAQLKRGLSEGISLMQEKISQLHLDSLTDPLTRLYNRRGMHKIINRCQINSGCLSVIALDIDHFKRVNDTWGHDAGDIVIRTVADVMRDCSRNEDFICRSGGEEFLILLPDTGLSAATGLAERIRTHIEHRHFEAIQSGLTVSCGVALWESGQGKISQTIKQADQALYQAKHQGRNQVVQVITESCAA</sequence>
<evidence type="ECO:0000256" key="8">
    <source>
        <dbReference type="ARBA" id="ARBA00034247"/>
    </source>
</evidence>
<dbReference type="GO" id="GO:0052621">
    <property type="term" value="F:diguanylate cyclase activity"/>
    <property type="evidence" value="ECO:0007669"/>
    <property type="project" value="UniProtKB-EC"/>
</dbReference>
<gene>
    <name evidence="10" type="ORF">H4O21_09305</name>
</gene>
<evidence type="ECO:0000313" key="11">
    <source>
        <dbReference type="Proteomes" id="UP000565262"/>
    </source>
</evidence>
<keyword evidence="4" id="KW-1003">Cell membrane</keyword>
<keyword evidence="5" id="KW-0812">Transmembrane</keyword>
<dbReference type="GO" id="GO:0005886">
    <property type="term" value="C:plasma membrane"/>
    <property type="evidence" value="ECO:0007669"/>
    <property type="project" value="UniProtKB-SubCell"/>
</dbReference>
<dbReference type="AlphaFoldDB" id="A0A839INJ2"/>
<proteinExistence type="predicted"/>
<evidence type="ECO:0000313" key="10">
    <source>
        <dbReference type="EMBL" id="MBB1486805.1"/>
    </source>
</evidence>
<protein>
    <recommendedName>
        <fullName evidence="3">diguanylate cyclase</fullName>
        <ecNumber evidence="3">2.7.7.65</ecNumber>
    </recommendedName>
</protein>
<dbReference type="CDD" id="cd12912">
    <property type="entry name" value="PDC2_MCP_like"/>
    <property type="match status" value="1"/>
</dbReference>
<evidence type="ECO:0000256" key="1">
    <source>
        <dbReference type="ARBA" id="ARBA00001946"/>
    </source>
</evidence>
<dbReference type="InterPro" id="IPR043128">
    <property type="entry name" value="Rev_trsase/Diguanyl_cyclase"/>
</dbReference>
<keyword evidence="11" id="KW-1185">Reference proteome</keyword>
<dbReference type="PANTHER" id="PTHR45138">
    <property type="entry name" value="REGULATORY COMPONENTS OF SENSORY TRANSDUCTION SYSTEM"/>
    <property type="match status" value="1"/>
</dbReference>
<name>A0A839INJ2_9GAMM</name>
<dbReference type="RefSeq" id="WP_182808582.1">
    <property type="nucleotide sequence ID" value="NZ_JACJFM010000009.1"/>
</dbReference>
<dbReference type="EMBL" id="JACJFM010000009">
    <property type="protein sequence ID" value="MBB1486805.1"/>
    <property type="molecule type" value="Genomic_DNA"/>
</dbReference>
<dbReference type="SMART" id="SM00267">
    <property type="entry name" value="GGDEF"/>
    <property type="match status" value="1"/>
</dbReference>
<evidence type="ECO:0000259" key="9">
    <source>
        <dbReference type="PROSITE" id="PS50887"/>
    </source>
</evidence>
<comment type="subcellular location">
    <subcellularLocation>
        <location evidence="2">Cell membrane</location>
        <topology evidence="2">Multi-pass membrane protein</topology>
    </subcellularLocation>
</comment>
<dbReference type="EC" id="2.7.7.65" evidence="3"/>
<comment type="cofactor">
    <cofactor evidence="1">
        <name>Mg(2+)</name>
        <dbReference type="ChEBI" id="CHEBI:18420"/>
    </cofactor>
</comment>
<dbReference type="PANTHER" id="PTHR45138:SF9">
    <property type="entry name" value="DIGUANYLATE CYCLASE DGCM-RELATED"/>
    <property type="match status" value="1"/>
</dbReference>
<evidence type="ECO:0000256" key="2">
    <source>
        <dbReference type="ARBA" id="ARBA00004651"/>
    </source>
</evidence>
<dbReference type="SUPFAM" id="SSF103190">
    <property type="entry name" value="Sensory domain-like"/>
    <property type="match status" value="1"/>
</dbReference>
<evidence type="ECO:0000256" key="4">
    <source>
        <dbReference type="ARBA" id="ARBA00022475"/>
    </source>
</evidence>
<keyword evidence="7" id="KW-0472">Membrane</keyword>
<dbReference type="InterPro" id="IPR033479">
    <property type="entry name" value="dCache_1"/>
</dbReference>
<dbReference type="InterPro" id="IPR000160">
    <property type="entry name" value="GGDEF_dom"/>
</dbReference>
<dbReference type="FunFam" id="3.30.70.270:FF:000001">
    <property type="entry name" value="Diguanylate cyclase domain protein"/>
    <property type="match status" value="1"/>
</dbReference>
<dbReference type="Gene3D" id="3.30.450.20">
    <property type="entry name" value="PAS domain"/>
    <property type="match status" value="1"/>
</dbReference>
<dbReference type="SUPFAM" id="SSF55073">
    <property type="entry name" value="Nucleotide cyclase"/>
    <property type="match status" value="1"/>
</dbReference>
<comment type="caution">
    <text evidence="10">The sequence shown here is derived from an EMBL/GenBank/DDBJ whole genome shotgun (WGS) entry which is preliminary data.</text>
</comment>
<feature type="domain" description="GGDEF" evidence="9">
    <location>
        <begin position="391"/>
        <end position="522"/>
    </location>
</feature>
<reference evidence="10 11" key="1">
    <citation type="submission" date="2020-08" db="EMBL/GenBank/DDBJ databases">
        <title>Oceanospirillum sp. nov. isolated from marine sediment.</title>
        <authorList>
            <person name="Ji X."/>
        </authorList>
    </citation>
    <scope>NUCLEOTIDE SEQUENCE [LARGE SCALE GENOMIC DNA]</scope>
    <source>
        <strain evidence="10 11">D5</strain>
    </source>
</reference>
<dbReference type="Pfam" id="PF02743">
    <property type="entry name" value="dCache_1"/>
    <property type="match status" value="1"/>
</dbReference>
<organism evidence="10 11">
    <name type="scientific">Oceanospirillum sediminis</name>
    <dbReference type="NCBI Taxonomy" id="2760088"/>
    <lineage>
        <taxon>Bacteria</taxon>
        <taxon>Pseudomonadati</taxon>
        <taxon>Pseudomonadota</taxon>
        <taxon>Gammaproteobacteria</taxon>
        <taxon>Oceanospirillales</taxon>
        <taxon>Oceanospirillaceae</taxon>
        <taxon>Oceanospirillum</taxon>
    </lineage>
</organism>
<dbReference type="Pfam" id="PF00990">
    <property type="entry name" value="GGDEF"/>
    <property type="match status" value="1"/>
</dbReference>
<dbReference type="InterPro" id="IPR050469">
    <property type="entry name" value="Diguanylate_Cyclase"/>
</dbReference>
<comment type="catalytic activity">
    <reaction evidence="8">
        <text>2 GTP = 3',3'-c-di-GMP + 2 diphosphate</text>
        <dbReference type="Rhea" id="RHEA:24898"/>
        <dbReference type="ChEBI" id="CHEBI:33019"/>
        <dbReference type="ChEBI" id="CHEBI:37565"/>
        <dbReference type="ChEBI" id="CHEBI:58805"/>
        <dbReference type="EC" id="2.7.7.65"/>
    </reaction>
</comment>